<dbReference type="InterPro" id="IPR007627">
    <property type="entry name" value="RNA_pol_sigma70_r2"/>
</dbReference>
<accession>A0A5C5X7S1</accession>
<keyword evidence="3" id="KW-0731">Sigma factor</keyword>
<dbReference type="Pfam" id="PF04545">
    <property type="entry name" value="Sigma70_r4"/>
    <property type="match status" value="1"/>
</dbReference>
<evidence type="ECO:0000313" key="8">
    <source>
        <dbReference type="EMBL" id="TWT59096.1"/>
    </source>
</evidence>
<dbReference type="PANTHER" id="PTHR43133">
    <property type="entry name" value="RNA POLYMERASE ECF-TYPE SIGMA FACTO"/>
    <property type="match status" value="1"/>
</dbReference>
<dbReference type="GO" id="GO:0006352">
    <property type="term" value="P:DNA-templated transcription initiation"/>
    <property type="evidence" value="ECO:0007669"/>
    <property type="project" value="InterPro"/>
</dbReference>
<evidence type="ECO:0000256" key="5">
    <source>
        <dbReference type="ARBA" id="ARBA00023163"/>
    </source>
</evidence>
<dbReference type="EMBL" id="SIHI01000001">
    <property type="protein sequence ID" value="TWT59096.1"/>
    <property type="molecule type" value="Genomic_DNA"/>
</dbReference>
<keyword evidence="4" id="KW-0238">DNA-binding</keyword>
<dbReference type="SUPFAM" id="SSF88659">
    <property type="entry name" value="Sigma3 and sigma4 domains of RNA polymerase sigma factors"/>
    <property type="match status" value="1"/>
</dbReference>
<comment type="caution">
    <text evidence="8">The sequence shown here is derived from an EMBL/GenBank/DDBJ whole genome shotgun (WGS) entry which is preliminary data.</text>
</comment>
<evidence type="ECO:0000313" key="9">
    <source>
        <dbReference type="Proteomes" id="UP000317243"/>
    </source>
</evidence>
<dbReference type="SUPFAM" id="SSF88946">
    <property type="entry name" value="Sigma2 domain of RNA polymerase sigma factors"/>
    <property type="match status" value="1"/>
</dbReference>
<dbReference type="Proteomes" id="UP000317243">
    <property type="component" value="Unassembled WGS sequence"/>
</dbReference>
<dbReference type="GO" id="GO:0016987">
    <property type="term" value="F:sigma factor activity"/>
    <property type="evidence" value="ECO:0007669"/>
    <property type="project" value="UniProtKB-KW"/>
</dbReference>
<evidence type="ECO:0000256" key="4">
    <source>
        <dbReference type="ARBA" id="ARBA00023125"/>
    </source>
</evidence>
<dbReference type="RefSeq" id="WP_197441080.1">
    <property type="nucleotide sequence ID" value="NZ_SIHI01000001.1"/>
</dbReference>
<sequence length="161" mass="18710">MDSQTLGELIDEYAQPLELYARQWSDDAADLVQTAFLKLLEEPTFPSNVKPWLYRVVRNLAFSSLRSTVRRRNREMRHFEQSENWFEHGVDSELDGEKATTVLLELDSRTREVIVAHLWGTLTFEEIAELTHSSSSTVHRRYQNGIQQLRKKLGLSCPTTE</sequence>
<name>A0A5C5X7S1_9PLAN</name>
<dbReference type="Pfam" id="PF04542">
    <property type="entry name" value="Sigma70_r2"/>
    <property type="match status" value="1"/>
</dbReference>
<dbReference type="InterPro" id="IPR036388">
    <property type="entry name" value="WH-like_DNA-bd_sf"/>
</dbReference>
<proteinExistence type="inferred from homology"/>
<keyword evidence="9" id="KW-1185">Reference proteome</keyword>
<organism evidence="8 9">
    <name type="scientific">Thalassoglobus neptunius</name>
    <dbReference type="NCBI Taxonomy" id="1938619"/>
    <lineage>
        <taxon>Bacteria</taxon>
        <taxon>Pseudomonadati</taxon>
        <taxon>Planctomycetota</taxon>
        <taxon>Planctomycetia</taxon>
        <taxon>Planctomycetales</taxon>
        <taxon>Planctomycetaceae</taxon>
        <taxon>Thalassoglobus</taxon>
    </lineage>
</organism>
<reference evidence="8 9" key="1">
    <citation type="submission" date="2019-02" db="EMBL/GenBank/DDBJ databases">
        <title>Deep-cultivation of Planctomycetes and their phenomic and genomic characterization uncovers novel biology.</title>
        <authorList>
            <person name="Wiegand S."/>
            <person name="Jogler M."/>
            <person name="Boedeker C."/>
            <person name="Pinto D."/>
            <person name="Vollmers J."/>
            <person name="Rivas-Marin E."/>
            <person name="Kohn T."/>
            <person name="Peeters S.H."/>
            <person name="Heuer A."/>
            <person name="Rast P."/>
            <person name="Oberbeckmann S."/>
            <person name="Bunk B."/>
            <person name="Jeske O."/>
            <person name="Meyerdierks A."/>
            <person name="Storesund J.E."/>
            <person name="Kallscheuer N."/>
            <person name="Luecker S."/>
            <person name="Lage O.M."/>
            <person name="Pohl T."/>
            <person name="Merkel B.J."/>
            <person name="Hornburger P."/>
            <person name="Mueller R.-W."/>
            <person name="Bruemmer F."/>
            <person name="Labrenz M."/>
            <person name="Spormann A.M."/>
            <person name="Op Den Camp H."/>
            <person name="Overmann J."/>
            <person name="Amann R."/>
            <person name="Jetten M.S.M."/>
            <person name="Mascher T."/>
            <person name="Medema M.H."/>
            <person name="Devos D.P."/>
            <person name="Kaster A.-K."/>
            <person name="Ovreas L."/>
            <person name="Rohde M."/>
            <person name="Galperin M.Y."/>
            <person name="Jogler C."/>
        </authorList>
    </citation>
    <scope>NUCLEOTIDE SEQUENCE [LARGE SCALE GENOMIC DNA]</scope>
    <source>
        <strain evidence="8 9">KOR42</strain>
    </source>
</reference>
<keyword evidence="5" id="KW-0804">Transcription</keyword>
<evidence type="ECO:0000259" key="6">
    <source>
        <dbReference type="Pfam" id="PF04542"/>
    </source>
</evidence>
<comment type="similarity">
    <text evidence="1">Belongs to the sigma-70 factor family. ECF subfamily.</text>
</comment>
<evidence type="ECO:0000256" key="2">
    <source>
        <dbReference type="ARBA" id="ARBA00023015"/>
    </source>
</evidence>
<feature type="domain" description="RNA polymerase sigma-70 region 4" evidence="7">
    <location>
        <begin position="103"/>
        <end position="151"/>
    </location>
</feature>
<dbReference type="InterPro" id="IPR013324">
    <property type="entry name" value="RNA_pol_sigma_r3/r4-like"/>
</dbReference>
<evidence type="ECO:0000256" key="3">
    <source>
        <dbReference type="ARBA" id="ARBA00023082"/>
    </source>
</evidence>
<protein>
    <submittedName>
        <fullName evidence="8">RNA polymerase sigma factor SigV</fullName>
    </submittedName>
</protein>
<keyword evidence="2" id="KW-0805">Transcription regulation</keyword>
<dbReference type="PANTHER" id="PTHR43133:SF51">
    <property type="entry name" value="RNA POLYMERASE SIGMA FACTOR"/>
    <property type="match status" value="1"/>
</dbReference>
<feature type="domain" description="RNA polymerase sigma-70 region 2" evidence="6">
    <location>
        <begin position="20"/>
        <end position="70"/>
    </location>
</feature>
<evidence type="ECO:0000256" key="1">
    <source>
        <dbReference type="ARBA" id="ARBA00010641"/>
    </source>
</evidence>
<dbReference type="GO" id="GO:0003677">
    <property type="term" value="F:DNA binding"/>
    <property type="evidence" value="ECO:0007669"/>
    <property type="project" value="InterPro"/>
</dbReference>
<dbReference type="NCBIfam" id="TIGR02937">
    <property type="entry name" value="sigma70-ECF"/>
    <property type="match status" value="1"/>
</dbReference>
<dbReference type="CDD" id="cd06171">
    <property type="entry name" value="Sigma70_r4"/>
    <property type="match status" value="1"/>
</dbReference>
<dbReference type="InterPro" id="IPR013325">
    <property type="entry name" value="RNA_pol_sigma_r2"/>
</dbReference>
<dbReference type="AlphaFoldDB" id="A0A5C5X7S1"/>
<dbReference type="InterPro" id="IPR014284">
    <property type="entry name" value="RNA_pol_sigma-70_dom"/>
</dbReference>
<dbReference type="Gene3D" id="1.10.10.10">
    <property type="entry name" value="Winged helix-like DNA-binding domain superfamily/Winged helix DNA-binding domain"/>
    <property type="match status" value="1"/>
</dbReference>
<dbReference type="InterPro" id="IPR007630">
    <property type="entry name" value="RNA_pol_sigma70_r4"/>
</dbReference>
<dbReference type="Gene3D" id="1.10.1740.10">
    <property type="match status" value="1"/>
</dbReference>
<evidence type="ECO:0000259" key="7">
    <source>
        <dbReference type="Pfam" id="PF04545"/>
    </source>
</evidence>
<gene>
    <name evidence="8" type="primary">sigV_3</name>
    <name evidence="8" type="ORF">KOR42_24850</name>
</gene>
<dbReference type="InterPro" id="IPR039425">
    <property type="entry name" value="RNA_pol_sigma-70-like"/>
</dbReference>